<feature type="compositionally biased region" description="Polar residues" evidence="1">
    <location>
        <begin position="113"/>
        <end position="124"/>
    </location>
</feature>
<protein>
    <recommendedName>
        <fullName evidence="5">Energy transducer TonB</fullName>
    </recommendedName>
</protein>
<feature type="region of interest" description="Disordered" evidence="1">
    <location>
        <begin position="113"/>
        <end position="143"/>
    </location>
</feature>
<evidence type="ECO:0000256" key="2">
    <source>
        <dbReference type="SAM" id="Phobius"/>
    </source>
</evidence>
<name>A0A1H2Z6I4_9FLAO</name>
<evidence type="ECO:0000256" key="1">
    <source>
        <dbReference type="SAM" id="MobiDB-lite"/>
    </source>
</evidence>
<feature type="transmembrane region" description="Helical" evidence="2">
    <location>
        <begin position="21"/>
        <end position="40"/>
    </location>
</feature>
<dbReference type="Proteomes" id="UP000182771">
    <property type="component" value="Unassembled WGS sequence"/>
</dbReference>
<dbReference type="EMBL" id="FNND01000009">
    <property type="protein sequence ID" value="SDX12956.1"/>
    <property type="molecule type" value="Genomic_DNA"/>
</dbReference>
<organism evidence="3 4">
    <name type="scientific">Capnocytophaga granulosa</name>
    <dbReference type="NCBI Taxonomy" id="45242"/>
    <lineage>
        <taxon>Bacteria</taxon>
        <taxon>Pseudomonadati</taxon>
        <taxon>Bacteroidota</taxon>
        <taxon>Flavobacteriia</taxon>
        <taxon>Flavobacteriales</taxon>
        <taxon>Flavobacteriaceae</taxon>
        <taxon>Capnocytophaga</taxon>
    </lineage>
</organism>
<evidence type="ECO:0000313" key="4">
    <source>
        <dbReference type="Proteomes" id="UP000182771"/>
    </source>
</evidence>
<reference evidence="3 4" key="1">
    <citation type="submission" date="2016-10" db="EMBL/GenBank/DDBJ databases">
        <authorList>
            <person name="Varghese N."/>
            <person name="Submissions S."/>
        </authorList>
    </citation>
    <scope>NUCLEOTIDE SEQUENCE [LARGE SCALE GENOMIC DNA]</scope>
    <source>
        <strain evidence="3 4">DSM 11449</strain>
    </source>
</reference>
<evidence type="ECO:0000313" key="3">
    <source>
        <dbReference type="EMBL" id="SDX12956.1"/>
    </source>
</evidence>
<proteinExistence type="predicted"/>
<evidence type="ECO:0008006" key="5">
    <source>
        <dbReference type="Google" id="ProtNLM"/>
    </source>
</evidence>
<comment type="caution">
    <text evidence="3">The sequence shown here is derived from an EMBL/GenBank/DDBJ whole genome shotgun (WGS) entry which is preliminary data.</text>
</comment>
<feature type="compositionally biased region" description="Basic and acidic residues" evidence="1">
    <location>
        <begin position="67"/>
        <end position="77"/>
    </location>
</feature>
<keyword evidence="2" id="KW-0812">Transmembrane</keyword>
<dbReference type="RefSeq" id="WP_016419312.1">
    <property type="nucleotide sequence ID" value="NZ_FNND01000009.1"/>
</dbReference>
<dbReference type="GeneID" id="85018147"/>
<accession>A0A1H2Z6I4</accession>
<dbReference type="AlphaFoldDB" id="A0A1H2Z6I4"/>
<keyword evidence="2" id="KW-0472">Membrane</keyword>
<feature type="compositionally biased region" description="Basic and acidic residues" evidence="1">
    <location>
        <begin position="133"/>
        <end position="143"/>
    </location>
</feature>
<feature type="region of interest" description="Disordered" evidence="1">
    <location>
        <begin position="67"/>
        <end position="94"/>
    </location>
</feature>
<sequence length="255" mass="28787">MKLTQYIKREIEATSLSGKERAFVITLVIMLCIVVSFIIIRVNNKPEEIWLEIPPAEEIDKLLKEEKIPEDTQKEQESVPDNAPITTRSYNEADSRIKQAKDLESLDDLLAKQQAQEASGQTDKTPGEAEGIEPPKVEPYKVNDGMSFKDLEKYKPQNKNEKKANKRTLISYYLSGREAVAELPNPVYTCEESGKVVVNITVDDQGRVIEASYNKASSSTANGCLIDNAIYYARKARFNKDSKNKQLGTITYLFQ</sequence>
<keyword evidence="4" id="KW-1185">Reference proteome</keyword>
<keyword evidence="2" id="KW-1133">Transmembrane helix</keyword>
<gene>
    <name evidence="3" type="ORF">SAMN05444420_10928</name>
</gene>